<evidence type="ECO:0000313" key="1">
    <source>
        <dbReference type="EMBL" id="OXA55162.1"/>
    </source>
</evidence>
<dbReference type="Proteomes" id="UP000198287">
    <property type="component" value="Unassembled WGS sequence"/>
</dbReference>
<dbReference type="EMBL" id="LNIX01000004">
    <property type="protein sequence ID" value="OXA55162.1"/>
    <property type="molecule type" value="Genomic_DNA"/>
</dbReference>
<comment type="caution">
    <text evidence="1">The sequence shown here is derived from an EMBL/GenBank/DDBJ whole genome shotgun (WGS) entry which is preliminary data.</text>
</comment>
<reference evidence="1 2" key="1">
    <citation type="submission" date="2015-12" db="EMBL/GenBank/DDBJ databases">
        <title>The genome of Folsomia candida.</title>
        <authorList>
            <person name="Faddeeva A."/>
            <person name="Derks M.F."/>
            <person name="Anvar Y."/>
            <person name="Smit S."/>
            <person name="Van Straalen N."/>
            <person name="Roelofs D."/>
        </authorList>
    </citation>
    <scope>NUCLEOTIDE SEQUENCE [LARGE SCALE GENOMIC DNA]</scope>
    <source>
        <strain evidence="1 2">VU population</strain>
        <tissue evidence="1">Whole body</tissue>
    </source>
</reference>
<sequence length="484" mass="54724">MEELSNPKDKELDNYTTEDLTKIMECAVGRKDYVLVGKISVILVERSTPPQGPSVSKVPRLEIVVVAENKSVSAQVPAILTSLFKWDLTPIVVTPLPPPPTAGGCICHGWVRPADATLGSIIHKAVKKAVGWIEEKDGCESQIKMSEKYMKWRKQNDQKAKPGPKKSCRLITFQGKTKSLYFTDGRLRIKTGTRGTNTQLCSWANCWEVKQRNCADHQQNMWRITAVGLFQNVEDEDNENVDVMGVVQPTVHSMNRYNTICTTWVDKRTVFKRILEKHSLDITNVEILHRFEELANGAYDDRLRHTLKLGIDLLTFFRNLNLADGSNYTVVPFDNQLIRSAVGNISSDRDGIVIWRPNPSKEERNVLSTISSHLDLSPIQDATWKKMVKITAKKESVLHKVLFVLEMIEARTVDGHLVRVENRASAIVDKYDGEDDLFFKECAEFITGLQFTKNVTQVADGHKWNHVLNWSSIAGMANTTVVEY</sequence>
<evidence type="ECO:0000313" key="2">
    <source>
        <dbReference type="Proteomes" id="UP000198287"/>
    </source>
</evidence>
<keyword evidence="2" id="KW-1185">Reference proteome</keyword>
<protein>
    <submittedName>
        <fullName evidence="1">Uncharacterized protein</fullName>
    </submittedName>
</protein>
<accession>A0A226EC04</accession>
<name>A0A226EC04_FOLCA</name>
<dbReference type="AlphaFoldDB" id="A0A226EC04"/>
<proteinExistence type="predicted"/>
<gene>
    <name evidence="1" type="ORF">Fcan01_09184</name>
</gene>
<organism evidence="1 2">
    <name type="scientific">Folsomia candida</name>
    <name type="common">Springtail</name>
    <dbReference type="NCBI Taxonomy" id="158441"/>
    <lineage>
        <taxon>Eukaryota</taxon>
        <taxon>Metazoa</taxon>
        <taxon>Ecdysozoa</taxon>
        <taxon>Arthropoda</taxon>
        <taxon>Hexapoda</taxon>
        <taxon>Collembola</taxon>
        <taxon>Entomobryomorpha</taxon>
        <taxon>Isotomoidea</taxon>
        <taxon>Isotomidae</taxon>
        <taxon>Proisotominae</taxon>
        <taxon>Folsomia</taxon>
    </lineage>
</organism>